<dbReference type="InterPro" id="IPR021109">
    <property type="entry name" value="Peptidase_aspartic_dom_sf"/>
</dbReference>
<evidence type="ECO:0000256" key="3">
    <source>
        <dbReference type="SAM" id="MobiDB-lite"/>
    </source>
</evidence>
<dbReference type="InterPro" id="IPR034164">
    <property type="entry name" value="Pepsin-like_dom"/>
</dbReference>
<dbReference type="AlphaFoldDB" id="A0A0B1T9R3"/>
<dbReference type="PROSITE" id="PS51767">
    <property type="entry name" value="PEPTIDASE_A1"/>
    <property type="match status" value="2"/>
</dbReference>
<organism evidence="5 6">
    <name type="scientific">Oesophagostomum dentatum</name>
    <name type="common">Nodular worm</name>
    <dbReference type="NCBI Taxonomy" id="61180"/>
    <lineage>
        <taxon>Eukaryota</taxon>
        <taxon>Metazoa</taxon>
        <taxon>Ecdysozoa</taxon>
        <taxon>Nematoda</taxon>
        <taxon>Chromadorea</taxon>
        <taxon>Rhabditida</taxon>
        <taxon>Rhabditina</taxon>
        <taxon>Rhabditomorpha</taxon>
        <taxon>Strongyloidea</taxon>
        <taxon>Strongylidae</taxon>
        <taxon>Oesophagostomum</taxon>
    </lineage>
</organism>
<dbReference type="PANTHER" id="PTHR47966">
    <property type="entry name" value="BETA-SITE APP-CLEAVING ENZYME, ISOFORM A-RELATED"/>
    <property type="match status" value="1"/>
</dbReference>
<reference evidence="5 6" key="1">
    <citation type="submission" date="2014-03" db="EMBL/GenBank/DDBJ databases">
        <title>Draft genome of the hookworm Oesophagostomum dentatum.</title>
        <authorList>
            <person name="Mitreva M."/>
        </authorList>
    </citation>
    <scope>NUCLEOTIDE SEQUENCE [LARGE SCALE GENOMIC DNA]</scope>
    <source>
        <strain evidence="5 6">OD-Hann</strain>
    </source>
</reference>
<dbReference type="InterPro" id="IPR001461">
    <property type="entry name" value="Aspartic_peptidase_A1"/>
</dbReference>
<dbReference type="CDD" id="cd05471">
    <property type="entry name" value="pepsin_like"/>
    <property type="match status" value="2"/>
</dbReference>
<proteinExistence type="inferred from homology"/>
<keyword evidence="6" id="KW-1185">Reference proteome</keyword>
<sequence length="614" mass="67100">MLWVPHVNCTSYGDGIASGVLGKDQLKLGVSHPDQLAVPSISFGLATTIETNYSKVDSDGMLGLAYANVVGAVNEPFILDVLNKSGLSHLFTVWLDPEPVEYLNSGGTITYGSVDDLNCGPVIQFENITTVGTYQYHIDSISMGNYTYNVTSTVTQDLEAFIVAPAVFVKEIAKIANARYDKGINLYSINCTARFPDLKIKSGSVVYEVTDRNLIINLGFNQCLLAMVPADGVMSTFSFGIPFNRQYCTIFDIDERRIGFAVALPDQRTTRSYGCKRRSKFHPDQSTTFVDLNKTWETISYGDGIASGVLGKDQLKLGVSHPDQLALPNISFGLATMIETNYSNVDSDGMLGLAYANVVGAVNEPFILDVLNKGGLRHLFTVWLDPEPVEYLNSGGTITYGSVDDLNCGPVIQFENITTVGTYQYRIDSISMGNYTYNVTSTVTQDLEAFIVAPAVFVKEIAKIANARYDKGMNLYSINCTARFPDLKIKSGSVVYEITDRNLIINLGFNQCLLAMVPADGVMSTFSFGIPFNRQYCTIFDTGERRIGFAVALPDQRTTRRRTSSTKSTSETRSTATTGSTVTTAPKSAARLIMTFALIEVIILLPLKPSICSV</sequence>
<dbReference type="Proteomes" id="UP000053660">
    <property type="component" value="Unassembled WGS sequence"/>
</dbReference>
<dbReference type="OrthoDB" id="5850982at2759"/>
<dbReference type="GO" id="GO:0006508">
    <property type="term" value="P:proteolysis"/>
    <property type="evidence" value="ECO:0007669"/>
    <property type="project" value="InterPro"/>
</dbReference>
<comment type="similarity">
    <text evidence="1">Belongs to the peptidase A1 family.</text>
</comment>
<accession>A0A0B1T9R3</accession>
<name>A0A0B1T9R3_OESDE</name>
<dbReference type="EMBL" id="KN550514">
    <property type="protein sequence ID" value="KHJ93984.1"/>
    <property type="molecule type" value="Genomic_DNA"/>
</dbReference>
<dbReference type="PANTHER" id="PTHR47966:SF45">
    <property type="entry name" value="PEPTIDASE A1 DOMAIN-CONTAINING PROTEIN"/>
    <property type="match status" value="1"/>
</dbReference>
<evidence type="ECO:0000313" key="5">
    <source>
        <dbReference type="EMBL" id="KHJ93984.1"/>
    </source>
</evidence>
<feature type="region of interest" description="Disordered" evidence="3">
    <location>
        <begin position="558"/>
        <end position="582"/>
    </location>
</feature>
<dbReference type="Gene3D" id="2.40.70.10">
    <property type="entry name" value="Acid Proteases"/>
    <property type="match status" value="4"/>
</dbReference>
<evidence type="ECO:0000256" key="2">
    <source>
        <dbReference type="PIRSR" id="PIRSR601461-2"/>
    </source>
</evidence>
<evidence type="ECO:0000256" key="1">
    <source>
        <dbReference type="ARBA" id="ARBA00007447"/>
    </source>
</evidence>
<dbReference type="InterPro" id="IPR033121">
    <property type="entry name" value="PEPTIDASE_A1"/>
</dbReference>
<dbReference type="GO" id="GO:0005764">
    <property type="term" value="C:lysosome"/>
    <property type="evidence" value="ECO:0007669"/>
    <property type="project" value="TreeGrafter"/>
</dbReference>
<feature type="domain" description="Peptidase A1" evidence="4">
    <location>
        <begin position="1"/>
        <end position="232"/>
    </location>
</feature>
<evidence type="ECO:0000259" key="4">
    <source>
        <dbReference type="PROSITE" id="PS51767"/>
    </source>
</evidence>
<protein>
    <recommendedName>
        <fullName evidence="4">Peptidase A1 domain-containing protein</fullName>
    </recommendedName>
</protein>
<dbReference type="GO" id="GO:0004190">
    <property type="term" value="F:aspartic-type endopeptidase activity"/>
    <property type="evidence" value="ECO:0007669"/>
    <property type="project" value="InterPro"/>
</dbReference>
<evidence type="ECO:0000313" key="6">
    <source>
        <dbReference type="Proteomes" id="UP000053660"/>
    </source>
</evidence>
<gene>
    <name evidence="5" type="ORF">OESDEN_06093</name>
</gene>
<feature type="domain" description="Peptidase A1" evidence="4">
    <location>
        <begin position="233"/>
        <end position="550"/>
    </location>
</feature>
<feature type="compositionally biased region" description="Low complexity" evidence="3">
    <location>
        <begin position="565"/>
        <end position="582"/>
    </location>
</feature>
<feature type="disulfide bond" evidence="2">
    <location>
        <begin position="480"/>
        <end position="512"/>
    </location>
</feature>
<dbReference type="Pfam" id="PF00026">
    <property type="entry name" value="Asp"/>
    <property type="match status" value="2"/>
</dbReference>
<keyword evidence="2" id="KW-1015">Disulfide bond</keyword>
<dbReference type="SUPFAM" id="SSF50630">
    <property type="entry name" value="Acid proteases"/>
    <property type="match status" value="2"/>
</dbReference>